<name>A0A3B1DC89_9ZZZZ</name>
<organism evidence="1">
    <name type="scientific">hydrothermal vent metagenome</name>
    <dbReference type="NCBI Taxonomy" id="652676"/>
    <lineage>
        <taxon>unclassified sequences</taxon>
        <taxon>metagenomes</taxon>
        <taxon>ecological metagenomes</taxon>
    </lineage>
</organism>
<dbReference type="EMBL" id="UOGF01000117">
    <property type="protein sequence ID" value="VAX33654.1"/>
    <property type="molecule type" value="Genomic_DNA"/>
</dbReference>
<accession>A0A3B1DC89</accession>
<proteinExistence type="predicted"/>
<evidence type="ECO:0000313" key="1">
    <source>
        <dbReference type="EMBL" id="VAX33654.1"/>
    </source>
</evidence>
<gene>
    <name evidence="1" type="ORF">MNBD_NITROSPIRAE01-2196</name>
</gene>
<sequence>MDYEFGDQTLLSVSFNYLLGTERDDFDTVTGSQGVPSTSGGWVNFTPGIRVQASDYLKLYGFYNSPSTNM</sequence>
<reference evidence="1" key="1">
    <citation type="submission" date="2018-06" db="EMBL/GenBank/DDBJ databases">
        <authorList>
            <person name="Zhirakovskaya E."/>
        </authorList>
    </citation>
    <scope>NUCLEOTIDE SEQUENCE</scope>
</reference>
<dbReference type="AlphaFoldDB" id="A0A3B1DC89"/>
<protein>
    <submittedName>
        <fullName evidence="1">Uncharacterized protein</fullName>
    </submittedName>
</protein>